<dbReference type="Proteomes" id="UP001217089">
    <property type="component" value="Unassembled WGS sequence"/>
</dbReference>
<gene>
    <name evidence="2" type="ORF">KUTeg_019912</name>
</gene>
<proteinExistence type="predicted"/>
<comment type="caution">
    <text evidence="2">The sequence shown here is derived from an EMBL/GenBank/DDBJ whole genome shotgun (WGS) entry which is preliminary data.</text>
</comment>
<feature type="transmembrane region" description="Helical" evidence="1">
    <location>
        <begin position="106"/>
        <end position="128"/>
    </location>
</feature>
<accession>A0ABQ9EDU1</accession>
<evidence type="ECO:0000313" key="3">
    <source>
        <dbReference type="Proteomes" id="UP001217089"/>
    </source>
</evidence>
<feature type="transmembrane region" description="Helical" evidence="1">
    <location>
        <begin position="16"/>
        <end position="36"/>
    </location>
</feature>
<dbReference type="PANTHER" id="PTHR11785">
    <property type="entry name" value="AMINO ACID TRANSPORTER"/>
    <property type="match status" value="1"/>
</dbReference>
<keyword evidence="3" id="KW-1185">Reference proteome</keyword>
<evidence type="ECO:0000313" key="2">
    <source>
        <dbReference type="EMBL" id="KAJ8303516.1"/>
    </source>
</evidence>
<sequence length="222" mass="25692">MANNFNQIIDFVINKFYIKLFLTLNIRVLVGILLILPSDLGSLIGFFSFTAWIFYGLTAATTIILRFTHKDLHRPYKVPIIIPILVVIASIYLVLAPIVKDPRIEFLYAFLFLASGILVYLPFVYGGYNPSWSAISNIRKNITKKITEKIGVYQKLYRLFLQFYLQLLKTKQRYSNNKVIYIFILNIFQMLKKSKGAGCVLLILKQSWAFTIDFTIKIINLT</sequence>
<keyword evidence="1" id="KW-0812">Transmembrane</keyword>
<feature type="transmembrane region" description="Helical" evidence="1">
    <location>
        <begin position="43"/>
        <end position="68"/>
    </location>
</feature>
<evidence type="ECO:0000256" key="1">
    <source>
        <dbReference type="SAM" id="Phobius"/>
    </source>
</evidence>
<dbReference type="EMBL" id="JARBDR010000917">
    <property type="protein sequence ID" value="KAJ8303516.1"/>
    <property type="molecule type" value="Genomic_DNA"/>
</dbReference>
<keyword evidence="1" id="KW-1133">Transmembrane helix</keyword>
<reference evidence="2 3" key="1">
    <citation type="submission" date="2022-12" db="EMBL/GenBank/DDBJ databases">
        <title>Chromosome-level genome of Tegillarca granosa.</title>
        <authorList>
            <person name="Kim J."/>
        </authorList>
    </citation>
    <scope>NUCLEOTIDE SEQUENCE [LARGE SCALE GENOMIC DNA]</scope>
    <source>
        <strain evidence="2">Teg-2019</strain>
        <tissue evidence="2">Adductor muscle</tissue>
    </source>
</reference>
<name>A0ABQ9EDU1_TEGGR</name>
<protein>
    <submittedName>
        <fullName evidence="2">Uncharacterized protein</fullName>
    </submittedName>
</protein>
<dbReference type="Gene3D" id="1.20.1740.10">
    <property type="entry name" value="Amino acid/polyamine transporter I"/>
    <property type="match status" value="1"/>
</dbReference>
<keyword evidence="1" id="KW-0472">Membrane</keyword>
<feature type="transmembrane region" description="Helical" evidence="1">
    <location>
        <begin position="80"/>
        <end position="99"/>
    </location>
</feature>
<dbReference type="InterPro" id="IPR050598">
    <property type="entry name" value="AminoAcid_Transporter"/>
</dbReference>
<organism evidence="2 3">
    <name type="scientific">Tegillarca granosa</name>
    <name type="common">Malaysian cockle</name>
    <name type="synonym">Anadara granosa</name>
    <dbReference type="NCBI Taxonomy" id="220873"/>
    <lineage>
        <taxon>Eukaryota</taxon>
        <taxon>Metazoa</taxon>
        <taxon>Spiralia</taxon>
        <taxon>Lophotrochozoa</taxon>
        <taxon>Mollusca</taxon>
        <taxon>Bivalvia</taxon>
        <taxon>Autobranchia</taxon>
        <taxon>Pteriomorphia</taxon>
        <taxon>Arcoida</taxon>
        <taxon>Arcoidea</taxon>
        <taxon>Arcidae</taxon>
        <taxon>Tegillarca</taxon>
    </lineage>
</organism>
<dbReference type="PANTHER" id="PTHR11785:SF512">
    <property type="entry name" value="SOBREMESA, ISOFORM B"/>
    <property type="match status" value="1"/>
</dbReference>